<evidence type="ECO:0000313" key="2">
    <source>
        <dbReference type="Proteomes" id="UP001497700"/>
    </source>
</evidence>
<sequence length="480" mass="52768">MPKKRHQSKYSKPPSVAPPILSTSSSSRAHPEQHERSVNQLLADLRRHGIRNNGNNNNNSFAVNTPTVPPSIRQILQIPETPAPAPRRPQRRDANGRRAPPGPPPPRSWVSLAQSCHAPADLAAAAAGGAGRIQHWPLPGAYIPGAGSLIDQVLRRMALDWEQQRRWNRFYLYTLPSRLRTALLGYVSEYHEPGLSAGDLRLVLGGPADEELARYGVEQPDLASLNGDVFCLDLAGSAGKSVTVRELGELLFPPKAVAEVDLQDSWDTSEPVSGPAKLLPNLTQLSLAIDPGTTSSVSWKQLLALAGKLPTLTHLNLSGWPEPSLTPNAKFAKVASPLTGRSIQYGGTGPYSHTLDSDWSEAIQVLNRLSKSLYSLEYLDLTGCGDWFPALMKESDGDFTIDFVDWVGNWGKITMLRLRSGYALPETHATRGQYQRIADWIEAATAVEKHIRTQRYGKGRWMTVEKDTLSEYEKAALEFD</sequence>
<protein>
    <submittedName>
        <fullName evidence="1">Uncharacterized protein</fullName>
    </submittedName>
</protein>
<accession>A0ACB9Z0D4</accession>
<reference evidence="1 2" key="1">
    <citation type="journal article" date="2022" name="New Phytol.">
        <title>Ecological generalism drives hyperdiversity of secondary metabolite gene clusters in xylarialean endophytes.</title>
        <authorList>
            <person name="Franco M.E.E."/>
            <person name="Wisecaver J.H."/>
            <person name="Arnold A.E."/>
            <person name="Ju Y.M."/>
            <person name="Slot J.C."/>
            <person name="Ahrendt S."/>
            <person name="Moore L.P."/>
            <person name="Eastman K.E."/>
            <person name="Scott K."/>
            <person name="Konkel Z."/>
            <person name="Mondo S.J."/>
            <person name="Kuo A."/>
            <person name="Hayes R.D."/>
            <person name="Haridas S."/>
            <person name="Andreopoulos B."/>
            <person name="Riley R."/>
            <person name="LaButti K."/>
            <person name="Pangilinan J."/>
            <person name="Lipzen A."/>
            <person name="Amirebrahimi M."/>
            <person name="Yan J."/>
            <person name="Adam C."/>
            <person name="Keymanesh K."/>
            <person name="Ng V."/>
            <person name="Louie K."/>
            <person name="Northen T."/>
            <person name="Drula E."/>
            <person name="Henrissat B."/>
            <person name="Hsieh H.M."/>
            <person name="Youens-Clark K."/>
            <person name="Lutzoni F."/>
            <person name="Miadlikowska J."/>
            <person name="Eastwood D.C."/>
            <person name="Hamelin R.C."/>
            <person name="Grigoriev I.V."/>
            <person name="U'Ren J.M."/>
        </authorList>
    </citation>
    <scope>NUCLEOTIDE SEQUENCE [LARGE SCALE GENOMIC DNA]</scope>
    <source>
        <strain evidence="1 2">CBS 119005</strain>
    </source>
</reference>
<proteinExistence type="predicted"/>
<comment type="caution">
    <text evidence="1">The sequence shown here is derived from an EMBL/GenBank/DDBJ whole genome shotgun (WGS) entry which is preliminary data.</text>
</comment>
<dbReference type="Proteomes" id="UP001497700">
    <property type="component" value="Unassembled WGS sequence"/>
</dbReference>
<organism evidence="1 2">
    <name type="scientific">Hypoxylon rubiginosum</name>
    <dbReference type="NCBI Taxonomy" id="110542"/>
    <lineage>
        <taxon>Eukaryota</taxon>
        <taxon>Fungi</taxon>
        <taxon>Dikarya</taxon>
        <taxon>Ascomycota</taxon>
        <taxon>Pezizomycotina</taxon>
        <taxon>Sordariomycetes</taxon>
        <taxon>Xylariomycetidae</taxon>
        <taxon>Xylariales</taxon>
        <taxon>Hypoxylaceae</taxon>
        <taxon>Hypoxylon</taxon>
    </lineage>
</organism>
<gene>
    <name evidence="1" type="ORF">F4820DRAFT_308558</name>
</gene>
<dbReference type="EMBL" id="MU393476">
    <property type="protein sequence ID" value="KAI4865117.1"/>
    <property type="molecule type" value="Genomic_DNA"/>
</dbReference>
<evidence type="ECO:0000313" key="1">
    <source>
        <dbReference type="EMBL" id="KAI4865117.1"/>
    </source>
</evidence>
<keyword evidence="2" id="KW-1185">Reference proteome</keyword>
<name>A0ACB9Z0D4_9PEZI</name>